<accession>A0A7J0F2D3</accession>
<dbReference type="Proteomes" id="UP000585474">
    <property type="component" value="Unassembled WGS sequence"/>
</dbReference>
<evidence type="ECO:0000313" key="1">
    <source>
        <dbReference type="EMBL" id="GFY92057.1"/>
    </source>
</evidence>
<gene>
    <name evidence="1" type="ORF">Acr_08g0004530</name>
</gene>
<sequence>MGSSDLLSDWPAMPCLAWLDAAVSVSELLTRPCLYGVAVSLPSTTSVSIWAWGCQKVLFHAGYLLSPVILWDIRRPLPLVQAFSVVIVPNSLSNGASGVTMALAREGIRL</sequence>
<evidence type="ECO:0000313" key="2">
    <source>
        <dbReference type="Proteomes" id="UP000585474"/>
    </source>
</evidence>
<dbReference type="AlphaFoldDB" id="A0A7J0F2D3"/>
<name>A0A7J0F2D3_9ERIC</name>
<reference evidence="1 2" key="1">
    <citation type="submission" date="2019-07" db="EMBL/GenBank/DDBJ databases">
        <title>De Novo Assembly of kiwifruit Actinidia rufa.</title>
        <authorList>
            <person name="Sugita-Konishi S."/>
            <person name="Sato K."/>
            <person name="Mori E."/>
            <person name="Abe Y."/>
            <person name="Kisaki G."/>
            <person name="Hamano K."/>
            <person name="Suezawa K."/>
            <person name="Otani M."/>
            <person name="Fukuda T."/>
            <person name="Manabe T."/>
            <person name="Gomi K."/>
            <person name="Tabuchi M."/>
            <person name="Akimitsu K."/>
            <person name="Kataoka I."/>
        </authorList>
    </citation>
    <scope>NUCLEOTIDE SEQUENCE [LARGE SCALE GENOMIC DNA]</scope>
    <source>
        <strain evidence="2">cv. Fuchu</strain>
    </source>
</reference>
<protein>
    <submittedName>
        <fullName evidence="1">Uncharacterized protein</fullName>
    </submittedName>
</protein>
<proteinExistence type="predicted"/>
<comment type="caution">
    <text evidence="1">The sequence shown here is derived from an EMBL/GenBank/DDBJ whole genome shotgun (WGS) entry which is preliminary data.</text>
</comment>
<organism evidence="1 2">
    <name type="scientific">Actinidia rufa</name>
    <dbReference type="NCBI Taxonomy" id="165716"/>
    <lineage>
        <taxon>Eukaryota</taxon>
        <taxon>Viridiplantae</taxon>
        <taxon>Streptophyta</taxon>
        <taxon>Embryophyta</taxon>
        <taxon>Tracheophyta</taxon>
        <taxon>Spermatophyta</taxon>
        <taxon>Magnoliopsida</taxon>
        <taxon>eudicotyledons</taxon>
        <taxon>Gunneridae</taxon>
        <taxon>Pentapetalae</taxon>
        <taxon>asterids</taxon>
        <taxon>Ericales</taxon>
        <taxon>Actinidiaceae</taxon>
        <taxon>Actinidia</taxon>
    </lineage>
</organism>
<keyword evidence="2" id="KW-1185">Reference proteome</keyword>
<dbReference type="EMBL" id="BJWL01000008">
    <property type="protein sequence ID" value="GFY92057.1"/>
    <property type="molecule type" value="Genomic_DNA"/>
</dbReference>